<gene>
    <name evidence="2" type="ORF">P691DRAFT_320462</name>
</gene>
<name>A0A9P5XJY3_9AGAR</name>
<comment type="caution">
    <text evidence="2">The sequence shown here is derived from an EMBL/GenBank/DDBJ whole genome shotgun (WGS) entry which is preliminary data.</text>
</comment>
<dbReference type="EMBL" id="MU151080">
    <property type="protein sequence ID" value="KAF9451769.1"/>
    <property type="molecule type" value="Genomic_DNA"/>
</dbReference>
<accession>A0A9P5XJY3</accession>
<dbReference type="Proteomes" id="UP000807342">
    <property type="component" value="Unassembled WGS sequence"/>
</dbReference>
<proteinExistence type="predicted"/>
<feature type="compositionally biased region" description="Polar residues" evidence="1">
    <location>
        <begin position="70"/>
        <end position="79"/>
    </location>
</feature>
<reference evidence="2" key="1">
    <citation type="submission" date="2020-11" db="EMBL/GenBank/DDBJ databases">
        <authorList>
            <consortium name="DOE Joint Genome Institute"/>
            <person name="Ahrendt S."/>
            <person name="Riley R."/>
            <person name="Andreopoulos W."/>
            <person name="Labutti K."/>
            <person name="Pangilinan J."/>
            <person name="Ruiz-Duenas F.J."/>
            <person name="Barrasa J.M."/>
            <person name="Sanchez-Garcia M."/>
            <person name="Camarero S."/>
            <person name="Miyauchi S."/>
            <person name="Serrano A."/>
            <person name="Linde D."/>
            <person name="Babiker R."/>
            <person name="Drula E."/>
            <person name="Ayuso-Fernandez I."/>
            <person name="Pacheco R."/>
            <person name="Padilla G."/>
            <person name="Ferreira P."/>
            <person name="Barriuso J."/>
            <person name="Kellner H."/>
            <person name="Castanera R."/>
            <person name="Alfaro M."/>
            <person name="Ramirez L."/>
            <person name="Pisabarro A.G."/>
            <person name="Kuo A."/>
            <person name="Tritt A."/>
            <person name="Lipzen A."/>
            <person name="He G."/>
            <person name="Yan M."/>
            <person name="Ng V."/>
            <person name="Cullen D."/>
            <person name="Martin F."/>
            <person name="Rosso M.-N."/>
            <person name="Henrissat B."/>
            <person name="Hibbett D."/>
            <person name="Martinez A.T."/>
            <person name="Grigoriev I.V."/>
        </authorList>
    </citation>
    <scope>NUCLEOTIDE SEQUENCE</scope>
    <source>
        <strain evidence="2">MF-IS2</strain>
    </source>
</reference>
<evidence type="ECO:0000313" key="2">
    <source>
        <dbReference type="EMBL" id="KAF9451769.1"/>
    </source>
</evidence>
<sequence>MVNTLPYCALYPLWPPHRLGPLRHTSLGSTQSARPFGRCRRTYPVLFPISPNRTTPPPPLVDHLPREQFPSHSPSQPQVTGPHGHARRYHGIKKYPIFIHSLAVM</sequence>
<feature type="region of interest" description="Disordered" evidence="1">
    <location>
        <begin position="47"/>
        <end position="86"/>
    </location>
</feature>
<evidence type="ECO:0000256" key="1">
    <source>
        <dbReference type="SAM" id="MobiDB-lite"/>
    </source>
</evidence>
<organism evidence="2 3">
    <name type="scientific">Macrolepiota fuliginosa MF-IS2</name>
    <dbReference type="NCBI Taxonomy" id="1400762"/>
    <lineage>
        <taxon>Eukaryota</taxon>
        <taxon>Fungi</taxon>
        <taxon>Dikarya</taxon>
        <taxon>Basidiomycota</taxon>
        <taxon>Agaricomycotina</taxon>
        <taxon>Agaricomycetes</taxon>
        <taxon>Agaricomycetidae</taxon>
        <taxon>Agaricales</taxon>
        <taxon>Agaricineae</taxon>
        <taxon>Agaricaceae</taxon>
        <taxon>Macrolepiota</taxon>
    </lineage>
</organism>
<keyword evidence="3" id="KW-1185">Reference proteome</keyword>
<evidence type="ECO:0000313" key="3">
    <source>
        <dbReference type="Proteomes" id="UP000807342"/>
    </source>
</evidence>
<dbReference type="AlphaFoldDB" id="A0A9P5XJY3"/>
<protein>
    <submittedName>
        <fullName evidence="2">Uncharacterized protein</fullName>
    </submittedName>
</protein>